<dbReference type="GO" id="GO:0008745">
    <property type="term" value="F:N-acetylmuramoyl-L-alanine amidase activity"/>
    <property type="evidence" value="ECO:0007669"/>
    <property type="project" value="UniProtKB-EC"/>
</dbReference>
<evidence type="ECO:0000259" key="7">
    <source>
        <dbReference type="SMART" id="SM00644"/>
    </source>
</evidence>
<organism evidence="8 9">
    <name type="scientific">Actinacidiphila polyblastidii</name>
    <dbReference type="NCBI Taxonomy" id="3110430"/>
    <lineage>
        <taxon>Bacteria</taxon>
        <taxon>Bacillati</taxon>
        <taxon>Actinomycetota</taxon>
        <taxon>Actinomycetes</taxon>
        <taxon>Kitasatosporales</taxon>
        <taxon>Streptomycetaceae</taxon>
        <taxon>Actinacidiphila</taxon>
    </lineage>
</organism>
<keyword evidence="6" id="KW-0472">Membrane</keyword>
<name>A0ABU7P727_9ACTN</name>
<feature type="domain" description="N-acetylmuramoyl-L-alanine amidase" evidence="7">
    <location>
        <begin position="309"/>
        <end position="445"/>
    </location>
</feature>
<evidence type="ECO:0000313" key="8">
    <source>
        <dbReference type="EMBL" id="MEE4541615.1"/>
    </source>
</evidence>
<dbReference type="Pfam" id="PF01510">
    <property type="entry name" value="Amidase_2"/>
    <property type="match status" value="1"/>
</dbReference>
<dbReference type="Gene3D" id="2.115.10.10">
    <property type="entry name" value="Tachylectin 2"/>
    <property type="match status" value="1"/>
</dbReference>
<dbReference type="PANTHER" id="PTHR30417">
    <property type="entry name" value="N-ACETYLMURAMOYL-L-ALANINE AMIDASE AMID"/>
    <property type="match status" value="1"/>
</dbReference>
<evidence type="ECO:0000256" key="2">
    <source>
        <dbReference type="ARBA" id="ARBA00011901"/>
    </source>
</evidence>
<gene>
    <name evidence="8" type="ORF">V2S66_06470</name>
</gene>
<dbReference type="Gene3D" id="1.10.530.10">
    <property type="match status" value="1"/>
</dbReference>
<evidence type="ECO:0000256" key="3">
    <source>
        <dbReference type="ARBA" id="ARBA00022729"/>
    </source>
</evidence>
<evidence type="ECO:0000256" key="1">
    <source>
        <dbReference type="ARBA" id="ARBA00001561"/>
    </source>
</evidence>
<sequence>MSRSRHRRRKSLIAYGAGAAVLATLATYGTLAIASPSDGGDDAKATGPSALQADFASAAQEFKVPQSVLMAVSYRQTRWDAHAGQPSTTGNYNVMGLTQVRAQDLEQPTDAERLSEMNLSGDPAVSRHFDAARALKSDPARVNPADPRLHTLDDAAKLIGASTGELRTDSRQSVRGAAALLAQWEKEAYGSLPADAGRWYPAVARYSQSPDAGAADRFAQRVFTSIDTGESRVTDDGQQVVLAADPSVHPVKVGKKALTVKPADAGTAAVAADCPSTLSCAWVPAAFKRNSTPATDDDFGNYNPASRVAGPPSAGTEDIRYIVIHDMEGTYEGSIQEFQNSTVYASAHYLVADDGRVTQMVQNKDEAWHAANKTVNMHSIGVEHEGYAMKAGSWYTEQEYDTSATLVKYLAAKFHVPVDRQHILGHDEVPGVTDSLVASQHWDPGPFWDWNHYMSLLGVPQGDQGAGGVLKTGQLVRIVPPFTTANQPTLTNGGAAFAAHPANFVYLYASASTSGTRNTDPYLGSPLWSDGANWADKAVAGSEYVVAGTSGNDWTAIWYAGKKLWFYNPGGQWTAPVGTTGQQVVTPKAGASTIQVYGRAYPEDAAYAPKGVAVQVPNIQKLSKYNTLAAGQAYATAGPEAAGDYYFAGTYAGTKPNDRTLVPGTVQYYPIQFNHRIAWVAASDVQLVTSAAPDLGATRNDLMVRDASGTLWQYQGSGRSATPFLSRFRVGPGWNTYNQVTRMSVLRGNGTGDMVGRDATGTLWYYTGSGTINKPFTGRTKVGTGWNQYNLLLGGGDLNGDGRPDLLARDSTGALYYHPGAGTSAHLSARTKIGTGWSQYNALVSPGDLTGDGRADLLARDSSGTLWLYRGTGNPAAPYLARTKAGTGWQSYTKIIGAGDITGDGRPDILARDSGGTLYVHPGTGSATAPYGARTAIGSGWNQYNLFS</sequence>
<dbReference type="InterPro" id="IPR028994">
    <property type="entry name" value="Integrin_alpha_N"/>
</dbReference>
<keyword evidence="4 8" id="KW-0378">Hydrolase</keyword>
<dbReference type="Proteomes" id="UP001344658">
    <property type="component" value="Unassembled WGS sequence"/>
</dbReference>
<keyword evidence="9" id="KW-1185">Reference proteome</keyword>
<comment type="catalytic activity">
    <reaction evidence="1">
        <text>Hydrolyzes the link between N-acetylmuramoyl residues and L-amino acid residues in certain cell-wall glycopeptides.</text>
        <dbReference type="EC" id="3.5.1.28"/>
    </reaction>
</comment>
<keyword evidence="6" id="KW-0812">Transmembrane</keyword>
<accession>A0ABU7P727</accession>
<dbReference type="InterPro" id="IPR013517">
    <property type="entry name" value="FG-GAP"/>
</dbReference>
<dbReference type="InterPro" id="IPR051206">
    <property type="entry name" value="NAMLAA_amidase_2"/>
</dbReference>
<keyword evidence="6" id="KW-1133">Transmembrane helix</keyword>
<dbReference type="Gene3D" id="3.40.80.10">
    <property type="entry name" value="Peptidoglycan recognition protein-like"/>
    <property type="match status" value="1"/>
</dbReference>
<dbReference type="EC" id="3.5.1.28" evidence="2"/>
<reference evidence="8 9" key="1">
    <citation type="submission" date="2023-12" db="EMBL/GenBank/DDBJ databases">
        <title>Streptomyces sp. V4-01.</title>
        <authorList>
            <person name="Somphong A."/>
            <person name="Phongsopitanun W."/>
        </authorList>
    </citation>
    <scope>NUCLEOTIDE SEQUENCE [LARGE SCALE GENOMIC DNA]</scope>
    <source>
        <strain evidence="8 9">V4-01</strain>
    </source>
</reference>
<protein>
    <recommendedName>
        <fullName evidence="2">N-acetylmuramoyl-L-alanine amidase</fullName>
        <ecNumber evidence="2">3.5.1.28</ecNumber>
    </recommendedName>
</protein>
<dbReference type="CDD" id="cd06583">
    <property type="entry name" value="PGRP"/>
    <property type="match status" value="1"/>
</dbReference>
<dbReference type="InterPro" id="IPR002502">
    <property type="entry name" value="Amidase_domain"/>
</dbReference>
<feature type="transmembrane region" description="Helical" evidence="6">
    <location>
        <begin position="12"/>
        <end position="34"/>
    </location>
</feature>
<dbReference type="SMART" id="SM00644">
    <property type="entry name" value="Ami_2"/>
    <property type="match status" value="1"/>
</dbReference>
<dbReference type="PANTHER" id="PTHR30417:SF1">
    <property type="entry name" value="N-ACETYLMURAMOYL-L-ALANINE AMIDASE AMID"/>
    <property type="match status" value="1"/>
</dbReference>
<dbReference type="EMBL" id="JAZEWV010000003">
    <property type="protein sequence ID" value="MEE4541615.1"/>
    <property type="molecule type" value="Genomic_DNA"/>
</dbReference>
<proteinExistence type="predicted"/>
<evidence type="ECO:0000256" key="4">
    <source>
        <dbReference type="ARBA" id="ARBA00022801"/>
    </source>
</evidence>
<dbReference type="Pfam" id="PF13517">
    <property type="entry name" value="FG-GAP_3"/>
    <property type="match status" value="1"/>
</dbReference>
<evidence type="ECO:0000256" key="5">
    <source>
        <dbReference type="ARBA" id="ARBA00023316"/>
    </source>
</evidence>
<evidence type="ECO:0000256" key="6">
    <source>
        <dbReference type="SAM" id="Phobius"/>
    </source>
</evidence>
<dbReference type="InterPro" id="IPR036505">
    <property type="entry name" value="Amidase/PGRP_sf"/>
</dbReference>
<dbReference type="RefSeq" id="WP_330793509.1">
    <property type="nucleotide sequence ID" value="NZ_JAZEWV010000003.1"/>
</dbReference>
<comment type="caution">
    <text evidence="8">The sequence shown here is derived from an EMBL/GenBank/DDBJ whole genome shotgun (WGS) entry which is preliminary data.</text>
</comment>
<keyword evidence="3" id="KW-0732">Signal</keyword>
<dbReference type="SUPFAM" id="SSF55846">
    <property type="entry name" value="N-acetylmuramoyl-L-alanine amidase-like"/>
    <property type="match status" value="1"/>
</dbReference>
<dbReference type="SUPFAM" id="SSF69318">
    <property type="entry name" value="Integrin alpha N-terminal domain"/>
    <property type="match status" value="1"/>
</dbReference>
<keyword evidence="5" id="KW-0961">Cell wall biogenesis/degradation</keyword>
<evidence type="ECO:0000313" key="9">
    <source>
        <dbReference type="Proteomes" id="UP001344658"/>
    </source>
</evidence>